<feature type="compositionally biased region" description="Basic and acidic residues" evidence="9">
    <location>
        <begin position="408"/>
        <end position="422"/>
    </location>
</feature>
<evidence type="ECO:0000313" key="11">
    <source>
        <dbReference type="EMBL" id="KAK6503081.1"/>
    </source>
</evidence>
<feature type="region of interest" description="Disordered" evidence="9">
    <location>
        <begin position="57"/>
        <end position="84"/>
    </location>
</feature>
<keyword evidence="12" id="KW-1185">Reference proteome</keyword>
<dbReference type="SMART" id="SM01083">
    <property type="entry name" value="Cir_N"/>
    <property type="match status" value="1"/>
</dbReference>
<comment type="subcellular location">
    <subcellularLocation>
        <location evidence="1">Nucleus</location>
    </subcellularLocation>
</comment>
<evidence type="ECO:0000256" key="1">
    <source>
        <dbReference type="ARBA" id="ARBA00004123"/>
    </source>
</evidence>
<keyword evidence="7" id="KW-0539">Nucleus</keyword>
<dbReference type="GO" id="GO:0005684">
    <property type="term" value="C:U2-type spliceosomal complex"/>
    <property type="evidence" value="ECO:0007669"/>
    <property type="project" value="TreeGrafter"/>
</dbReference>
<dbReference type="EMBL" id="JAVHJL010000005">
    <property type="protein sequence ID" value="KAK6503081.1"/>
    <property type="molecule type" value="Genomic_DNA"/>
</dbReference>
<keyword evidence="4" id="KW-0747">Spliceosome</keyword>
<dbReference type="AlphaFoldDB" id="A0AAV9W656"/>
<dbReference type="PANTHER" id="PTHR16196">
    <property type="entry name" value="CELL CYCLE CONTROL PROTEIN CWF25"/>
    <property type="match status" value="1"/>
</dbReference>
<dbReference type="Proteomes" id="UP001370758">
    <property type="component" value="Unassembled WGS sequence"/>
</dbReference>
<feature type="compositionally biased region" description="Basic residues" evidence="9">
    <location>
        <begin position="255"/>
        <end position="270"/>
    </location>
</feature>
<evidence type="ECO:0000256" key="2">
    <source>
        <dbReference type="ARBA" id="ARBA00006695"/>
    </source>
</evidence>
<dbReference type="PANTHER" id="PTHR16196:SF0">
    <property type="entry name" value="PRE-MRNA-SPLICING FACTOR CWC25 HOMOLOG"/>
    <property type="match status" value="1"/>
</dbReference>
<evidence type="ECO:0000259" key="10">
    <source>
        <dbReference type="SMART" id="SM01083"/>
    </source>
</evidence>
<evidence type="ECO:0000256" key="6">
    <source>
        <dbReference type="ARBA" id="ARBA00023187"/>
    </source>
</evidence>
<gene>
    <name evidence="11" type="primary">CWC25</name>
    <name evidence="11" type="ORF">TWF481_008117</name>
</gene>
<evidence type="ECO:0000256" key="9">
    <source>
        <dbReference type="SAM" id="MobiDB-lite"/>
    </source>
</evidence>
<feature type="region of interest" description="Disordered" evidence="9">
    <location>
        <begin position="149"/>
        <end position="467"/>
    </location>
</feature>
<comment type="similarity">
    <text evidence="2">Belongs to the CWC25 family.</text>
</comment>
<dbReference type="GO" id="GO:0000398">
    <property type="term" value="P:mRNA splicing, via spliceosome"/>
    <property type="evidence" value="ECO:0007669"/>
    <property type="project" value="TreeGrafter"/>
</dbReference>
<proteinExistence type="inferred from homology"/>
<evidence type="ECO:0000256" key="7">
    <source>
        <dbReference type="ARBA" id="ARBA00023242"/>
    </source>
</evidence>
<feature type="domain" description="CBF1-interacting co-repressor CIR N-terminal" evidence="10">
    <location>
        <begin position="10"/>
        <end position="46"/>
    </location>
</feature>
<feature type="compositionally biased region" description="Basic and acidic residues" evidence="9">
    <location>
        <begin position="230"/>
        <end position="254"/>
    </location>
</feature>
<organism evidence="11 12">
    <name type="scientific">Arthrobotrys musiformis</name>
    <dbReference type="NCBI Taxonomy" id="47236"/>
    <lineage>
        <taxon>Eukaryota</taxon>
        <taxon>Fungi</taxon>
        <taxon>Dikarya</taxon>
        <taxon>Ascomycota</taxon>
        <taxon>Pezizomycotina</taxon>
        <taxon>Orbiliomycetes</taxon>
        <taxon>Orbiliales</taxon>
        <taxon>Orbiliaceae</taxon>
        <taxon>Arthrobotrys</taxon>
    </lineage>
</organism>
<feature type="compositionally biased region" description="Basic and acidic residues" evidence="9">
    <location>
        <begin position="166"/>
        <end position="197"/>
    </location>
</feature>
<evidence type="ECO:0000256" key="5">
    <source>
        <dbReference type="ARBA" id="ARBA00023054"/>
    </source>
</evidence>
<keyword evidence="3" id="KW-0507">mRNA processing</keyword>
<evidence type="ECO:0000313" key="12">
    <source>
        <dbReference type="Proteomes" id="UP001370758"/>
    </source>
</evidence>
<comment type="caution">
    <text evidence="11">The sequence shown here is derived from an EMBL/GenBank/DDBJ whole genome shotgun (WGS) entry which is preliminary data.</text>
</comment>
<evidence type="ECO:0000256" key="8">
    <source>
        <dbReference type="SAM" id="Coils"/>
    </source>
</evidence>
<name>A0AAV9W656_9PEZI</name>
<feature type="compositionally biased region" description="Basic and acidic residues" evidence="9">
    <location>
        <begin position="204"/>
        <end position="221"/>
    </location>
</feature>
<keyword evidence="5 8" id="KW-0175">Coiled coil</keyword>
<dbReference type="Pfam" id="PF12542">
    <property type="entry name" value="CWC25"/>
    <property type="match status" value="1"/>
</dbReference>
<evidence type="ECO:0000256" key="4">
    <source>
        <dbReference type="ARBA" id="ARBA00022728"/>
    </source>
</evidence>
<evidence type="ECO:0000256" key="3">
    <source>
        <dbReference type="ARBA" id="ARBA00022664"/>
    </source>
</evidence>
<dbReference type="InterPro" id="IPR019339">
    <property type="entry name" value="CIR_N_dom"/>
</dbReference>
<sequence>MGGDLNLKKSWHPNLLKNQERVYEEEMKALKERKLIEQMRKERAEERQLQELQEIQEAAGGKKRPDRVDWMYAGPSSNENGPVSEELEGYLLGKRRVDQILKGKEEEETSALKKDAGEASFMAVQNANTARDTANKIREDPMLAIKKREQAALEAAMNDPSVRRMMLKESGTDGRKEREKDRHRDKDRERERDEDRDRKHRSSRHDEDRHRHRDKDRDRSRDRKHHRSHRDRDDEHHRSSHRDRDRDRNDEDRHKSSRHHRRSSRSRSPRRRDEKKARSRSPRPSRDEKRTRSRSPRPSRDEKRARSRSPRPSRDEKRSRSPKRSREERHQSGSHSPIHHSRTASPAPYKQRERSPPSYTRRNNDRRPAPPPPKPNQAEDDRAARLAAMQADASDLDEARNRRLAALAERDRQEKEQDDSTRRNNAKWGGKGSFITGLNQHAGNLDLAERVRRGKGSRNFVRVGGDD</sequence>
<dbReference type="InterPro" id="IPR022209">
    <property type="entry name" value="CWC25"/>
</dbReference>
<protein>
    <submittedName>
        <fullName evidence="11">RNA-splicing factor</fullName>
    </submittedName>
</protein>
<feature type="coiled-coil region" evidence="8">
    <location>
        <begin position="27"/>
        <end position="56"/>
    </location>
</feature>
<keyword evidence="6" id="KW-0508">mRNA splicing</keyword>
<accession>A0AAV9W656</accession>
<feature type="compositionally biased region" description="Basic and acidic residues" evidence="9">
    <location>
        <begin position="312"/>
        <end position="331"/>
    </location>
</feature>
<dbReference type="Pfam" id="PF10197">
    <property type="entry name" value="Cir_N"/>
    <property type="match status" value="1"/>
</dbReference>
<dbReference type="InterPro" id="IPR051376">
    <property type="entry name" value="CWC25_splicing_factor"/>
</dbReference>
<reference evidence="11 12" key="1">
    <citation type="submission" date="2023-08" db="EMBL/GenBank/DDBJ databases">
        <authorList>
            <person name="Palmer J.M."/>
        </authorList>
    </citation>
    <scope>NUCLEOTIDE SEQUENCE [LARGE SCALE GENOMIC DNA]</scope>
    <source>
        <strain evidence="11 12">TWF481</strain>
    </source>
</reference>